<keyword evidence="1" id="KW-1133">Transmembrane helix</keyword>
<evidence type="ECO:0000313" key="2">
    <source>
        <dbReference type="EMBL" id="TDV41434.1"/>
    </source>
</evidence>
<comment type="caution">
    <text evidence="2">The sequence shown here is derived from an EMBL/GenBank/DDBJ whole genome shotgun (WGS) entry which is preliminary data.</text>
</comment>
<keyword evidence="1" id="KW-0812">Transmembrane</keyword>
<gene>
    <name evidence="2" type="ORF">CLV71_120124</name>
</gene>
<proteinExistence type="predicted"/>
<evidence type="ECO:0000256" key="1">
    <source>
        <dbReference type="SAM" id="Phobius"/>
    </source>
</evidence>
<reference evidence="2 3" key="1">
    <citation type="submission" date="2019-03" db="EMBL/GenBank/DDBJ databases">
        <title>Genomic Encyclopedia of Archaeal and Bacterial Type Strains, Phase II (KMG-II): from individual species to whole genera.</title>
        <authorList>
            <person name="Goeker M."/>
        </authorList>
    </citation>
    <scope>NUCLEOTIDE SEQUENCE [LARGE SCALE GENOMIC DNA]</scope>
    <source>
        <strain evidence="2 3">DSM 45499</strain>
    </source>
</reference>
<accession>A0A4R7UYZ3</accession>
<keyword evidence="1" id="KW-0472">Membrane</keyword>
<keyword evidence="3" id="KW-1185">Reference proteome</keyword>
<protein>
    <submittedName>
        <fullName evidence="2">Uncharacterized protein</fullName>
    </submittedName>
</protein>
<name>A0A4R7UYZ3_9PSEU</name>
<dbReference type="AlphaFoldDB" id="A0A4R7UYZ3"/>
<evidence type="ECO:0000313" key="3">
    <source>
        <dbReference type="Proteomes" id="UP000294927"/>
    </source>
</evidence>
<dbReference type="EMBL" id="SOCP01000020">
    <property type="protein sequence ID" value="TDV41434.1"/>
    <property type="molecule type" value="Genomic_DNA"/>
</dbReference>
<sequence>MRNRVALAVAGLVRLSVVLTLVPVVLVTGTVAANASTADGVAASNMQFPIGPVGVAAIVVGLGGLVTGLLRHRRRGLTAEKPRVEQPVADKAAA</sequence>
<organism evidence="2 3">
    <name type="scientific">Actinophytocola oryzae</name>
    <dbReference type="NCBI Taxonomy" id="502181"/>
    <lineage>
        <taxon>Bacteria</taxon>
        <taxon>Bacillati</taxon>
        <taxon>Actinomycetota</taxon>
        <taxon>Actinomycetes</taxon>
        <taxon>Pseudonocardiales</taxon>
        <taxon>Pseudonocardiaceae</taxon>
    </lineage>
</organism>
<dbReference type="Proteomes" id="UP000294927">
    <property type="component" value="Unassembled WGS sequence"/>
</dbReference>
<feature type="transmembrane region" description="Helical" evidence="1">
    <location>
        <begin position="48"/>
        <end position="70"/>
    </location>
</feature>